<dbReference type="PANTHER" id="PTHR30294:SF45">
    <property type="entry name" value="LINEARMYCIN RESISTANCE PERMEASE PROTEIN LNRN"/>
    <property type="match status" value="1"/>
</dbReference>
<feature type="domain" description="ABC transmembrane type-2" evidence="9">
    <location>
        <begin position="151"/>
        <end position="374"/>
    </location>
</feature>
<feature type="transmembrane region" description="Helical" evidence="8">
    <location>
        <begin position="262"/>
        <end position="283"/>
    </location>
</feature>
<dbReference type="Proteomes" id="UP001139011">
    <property type="component" value="Unassembled WGS sequence"/>
</dbReference>
<evidence type="ECO:0000256" key="3">
    <source>
        <dbReference type="ARBA" id="ARBA00022448"/>
    </source>
</evidence>
<dbReference type="RefSeq" id="WP_248253771.1">
    <property type="nucleotide sequence ID" value="NZ_JAIWJX010000002.1"/>
</dbReference>
<keyword evidence="4 8" id="KW-1003">Cell membrane</keyword>
<dbReference type="InterPro" id="IPR051449">
    <property type="entry name" value="ABC-2_transporter_component"/>
</dbReference>
<name>A0A9X1XEN3_9BACL</name>
<evidence type="ECO:0000256" key="2">
    <source>
        <dbReference type="ARBA" id="ARBA00007783"/>
    </source>
</evidence>
<dbReference type="InterPro" id="IPR013525">
    <property type="entry name" value="ABC2_TM"/>
</dbReference>
<dbReference type="InterPro" id="IPR047817">
    <property type="entry name" value="ABC2_TM_bact-type"/>
</dbReference>
<feature type="transmembrane region" description="Helical" evidence="8">
    <location>
        <begin position="349"/>
        <end position="369"/>
    </location>
</feature>
<gene>
    <name evidence="10" type="ORF">LCY76_18070</name>
</gene>
<keyword evidence="7 8" id="KW-0472">Membrane</keyword>
<dbReference type="PROSITE" id="PS51012">
    <property type="entry name" value="ABC_TM2"/>
    <property type="match status" value="1"/>
</dbReference>
<dbReference type="PANTHER" id="PTHR30294">
    <property type="entry name" value="MEMBRANE COMPONENT OF ABC TRANSPORTER YHHJ-RELATED"/>
    <property type="match status" value="1"/>
</dbReference>
<comment type="similarity">
    <text evidence="2 8">Belongs to the ABC-2 integral membrane protein family.</text>
</comment>
<feature type="transmembrane region" description="Helical" evidence="8">
    <location>
        <begin position="227"/>
        <end position="250"/>
    </location>
</feature>
<evidence type="ECO:0000256" key="4">
    <source>
        <dbReference type="ARBA" id="ARBA00022475"/>
    </source>
</evidence>
<dbReference type="EMBL" id="JAIWJX010000002">
    <property type="protein sequence ID" value="MCK6258485.1"/>
    <property type="molecule type" value="Genomic_DNA"/>
</dbReference>
<keyword evidence="3 8" id="KW-0813">Transport</keyword>
<evidence type="ECO:0000259" key="9">
    <source>
        <dbReference type="PROSITE" id="PS51012"/>
    </source>
</evidence>
<keyword evidence="11" id="KW-1185">Reference proteome</keyword>
<protein>
    <recommendedName>
        <fullName evidence="8">Transport permease protein</fullName>
    </recommendedName>
</protein>
<organism evidence="10 11">
    <name type="scientific">Fictibacillus marinisediminis</name>
    <dbReference type="NCBI Taxonomy" id="2878389"/>
    <lineage>
        <taxon>Bacteria</taxon>
        <taxon>Bacillati</taxon>
        <taxon>Bacillota</taxon>
        <taxon>Bacilli</taxon>
        <taxon>Bacillales</taxon>
        <taxon>Fictibacillaceae</taxon>
        <taxon>Fictibacillus</taxon>
    </lineage>
</organism>
<evidence type="ECO:0000256" key="6">
    <source>
        <dbReference type="ARBA" id="ARBA00022989"/>
    </source>
</evidence>
<dbReference type="GO" id="GO:0140359">
    <property type="term" value="F:ABC-type transporter activity"/>
    <property type="evidence" value="ECO:0007669"/>
    <property type="project" value="InterPro"/>
</dbReference>
<feature type="transmembrane region" description="Helical" evidence="8">
    <location>
        <begin position="22"/>
        <end position="41"/>
    </location>
</feature>
<dbReference type="GO" id="GO:0043190">
    <property type="term" value="C:ATP-binding cassette (ABC) transporter complex"/>
    <property type="evidence" value="ECO:0007669"/>
    <property type="project" value="InterPro"/>
</dbReference>
<evidence type="ECO:0000256" key="5">
    <source>
        <dbReference type="ARBA" id="ARBA00022692"/>
    </source>
</evidence>
<accession>A0A9X1XEN3</accession>
<reference evidence="10" key="1">
    <citation type="submission" date="2021-09" db="EMBL/GenBank/DDBJ databases">
        <title>Genome analysis of Fictibacillus sp. KIGAM418 isolated from marine sediment.</title>
        <authorList>
            <person name="Seo M.-J."/>
            <person name="Cho E.-S."/>
            <person name="Hwang C.Y."/>
        </authorList>
    </citation>
    <scope>NUCLEOTIDE SEQUENCE</scope>
    <source>
        <strain evidence="10">KIGAM418</strain>
    </source>
</reference>
<dbReference type="InterPro" id="IPR000412">
    <property type="entry name" value="ABC_2_transport"/>
</dbReference>
<evidence type="ECO:0000313" key="11">
    <source>
        <dbReference type="Proteomes" id="UP001139011"/>
    </source>
</evidence>
<comment type="subcellular location">
    <subcellularLocation>
        <location evidence="1 8">Cell membrane</location>
        <topology evidence="1 8">Multi-pass membrane protein</topology>
    </subcellularLocation>
</comment>
<comment type="caution">
    <text evidence="10">The sequence shown here is derived from an EMBL/GenBank/DDBJ whole genome shotgun (WGS) entry which is preliminary data.</text>
</comment>
<dbReference type="Pfam" id="PF12698">
    <property type="entry name" value="ABC2_membrane_3"/>
    <property type="match status" value="1"/>
</dbReference>
<dbReference type="AlphaFoldDB" id="A0A9X1XEN3"/>
<feature type="transmembrane region" description="Helical" evidence="8">
    <location>
        <begin position="187"/>
        <end position="206"/>
    </location>
</feature>
<proteinExistence type="inferred from homology"/>
<dbReference type="PRINTS" id="PR00164">
    <property type="entry name" value="ABC2TRNSPORT"/>
</dbReference>
<evidence type="ECO:0000256" key="7">
    <source>
        <dbReference type="ARBA" id="ARBA00023136"/>
    </source>
</evidence>
<sequence>MKEILWLITNSLRSIIKNKRKLFTYLFVPLIGILIGIAAYGNTGPATMHAGVVNQDNGEIANDTVKFVDGLTNVKVKNISSSEVKDQIASGKLDCVIVLNSGFSNSVLNGNPDHIEIVSIKGATITGFVKTYVNNYLSSIASLSKAAGGDQAVFQKMYDQYLASDFQVSAHSLKDTSKNNDITNQTVGFLIMIMLSCAGGLSEIILQEKENRTYLRLMSTPINSRKYVFSNVVVNMIIMTVQILITLTFMTQVFHISTGIPFLTMVEILMIFALAGVGLSLVITAFASTTTSAGALQNLIMTPSCLLAGCFWPVEIMPKTLQKIADFLPQRWLLDTFTQLQKGHSLSSLSMNISILFAFALAFFMIAIYKFSRGNNVRNFI</sequence>
<keyword evidence="5 8" id="KW-0812">Transmembrane</keyword>
<keyword evidence="6 8" id="KW-1133">Transmembrane helix</keyword>
<evidence type="ECO:0000256" key="1">
    <source>
        <dbReference type="ARBA" id="ARBA00004651"/>
    </source>
</evidence>
<feature type="transmembrane region" description="Helical" evidence="8">
    <location>
        <begin position="295"/>
        <end position="314"/>
    </location>
</feature>
<evidence type="ECO:0000313" key="10">
    <source>
        <dbReference type="EMBL" id="MCK6258485.1"/>
    </source>
</evidence>
<dbReference type="Gene3D" id="3.40.1710.10">
    <property type="entry name" value="abc type-2 transporter like domain"/>
    <property type="match status" value="1"/>
</dbReference>
<evidence type="ECO:0000256" key="8">
    <source>
        <dbReference type="RuleBase" id="RU361157"/>
    </source>
</evidence>